<name>A0A7E4UWX4_PANRE</name>
<reference evidence="4" key="2">
    <citation type="submission" date="2020-10" db="UniProtKB">
        <authorList>
            <consortium name="WormBaseParasite"/>
        </authorList>
    </citation>
    <scope>IDENTIFICATION</scope>
</reference>
<dbReference type="InterPro" id="IPR016186">
    <property type="entry name" value="C-type_lectin-like/link_sf"/>
</dbReference>
<dbReference type="AlphaFoldDB" id="A0A7E4UWX4"/>
<dbReference type="InterPro" id="IPR050111">
    <property type="entry name" value="C-type_lectin/snaclec_domain"/>
</dbReference>
<evidence type="ECO:0000313" key="4">
    <source>
        <dbReference type="WBParaSite" id="Pan_g13817.t1"/>
    </source>
</evidence>
<protein>
    <submittedName>
        <fullName evidence="4">C-type lectin domain-containing protein</fullName>
    </submittedName>
</protein>
<dbReference type="InterPro" id="IPR001304">
    <property type="entry name" value="C-type_lectin-like"/>
</dbReference>
<dbReference type="SUPFAM" id="SSF56436">
    <property type="entry name" value="C-type lectin-like"/>
    <property type="match status" value="2"/>
</dbReference>
<dbReference type="Proteomes" id="UP000492821">
    <property type="component" value="Unassembled WGS sequence"/>
</dbReference>
<evidence type="ECO:0000313" key="3">
    <source>
        <dbReference type="Proteomes" id="UP000492821"/>
    </source>
</evidence>
<dbReference type="WBParaSite" id="Pan_g13817.t1">
    <property type="protein sequence ID" value="Pan_g13817.t1"/>
    <property type="gene ID" value="Pan_g13817"/>
</dbReference>
<dbReference type="InterPro" id="IPR016187">
    <property type="entry name" value="CTDL_fold"/>
</dbReference>
<feature type="signal peptide" evidence="1">
    <location>
        <begin position="1"/>
        <end position="23"/>
    </location>
</feature>
<proteinExistence type="predicted"/>
<keyword evidence="3" id="KW-1185">Reference proteome</keyword>
<dbReference type="PANTHER" id="PTHR22803">
    <property type="entry name" value="MANNOSE, PHOSPHOLIPASE, LECTIN RECEPTOR RELATED"/>
    <property type="match status" value="1"/>
</dbReference>
<sequence>MLLLPSVLRFALVLLLEPNIVNLLIINTSPNAVKVCCPPFDKRVESNGTVFCFATVIVPNDKATIGNYLCRNLHPHAKLASFHSETEVHAVSILEPAITGLTFEVDEFTWRDGAILDYAPWLHDHPSINSSDAVVELGRDLFLRTVNLKVSTSRKAVCKMEAENTECPDCESCVLRRTGEDTICYRRVLIGFSEADLRDAVDNNICAKTYPGYDLASIHSKEENDFISDHINYTISASEKKETHIFVLGLRIPPSKQGLPSANNLFEWTDGTPVDWNDWEDVNSTLTPVYRPANKNERRKCWPSTKSVPYAWMYKENNLWCTTFIYGPKWVICKKREQCRHLT</sequence>
<organism evidence="3 4">
    <name type="scientific">Panagrellus redivivus</name>
    <name type="common">Microworm</name>
    <dbReference type="NCBI Taxonomy" id="6233"/>
    <lineage>
        <taxon>Eukaryota</taxon>
        <taxon>Metazoa</taxon>
        <taxon>Ecdysozoa</taxon>
        <taxon>Nematoda</taxon>
        <taxon>Chromadorea</taxon>
        <taxon>Rhabditida</taxon>
        <taxon>Tylenchina</taxon>
        <taxon>Panagrolaimomorpha</taxon>
        <taxon>Panagrolaimoidea</taxon>
        <taxon>Panagrolaimidae</taxon>
        <taxon>Panagrellus</taxon>
    </lineage>
</organism>
<feature type="chain" id="PRO_5028801164" evidence="1">
    <location>
        <begin position="24"/>
        <end position="343"/>
    </location>
</feature>
<accession>A0A7E4UWX4</accession>
<dbReference type="SMART" id="SM00034">
    <property type="entry name" value="CLECT"/>
    <property type="match status" value="2"/>
</dbReference>
<evidence type="ECO:0000259" key="2">
    <source>
        <dbReference type="PROSITE" id="PS50041"/>
    </source>
</evidence>
<reference evidence="3" key="1">
    <citation type="journal article" date="2013" name="Genetics">
        <title>The draft genome and transcriptome of Panagrellus redivivus are shaped by the harsh demands of a free-living lifestyle.</title>
        <authorList>
            <person name="Srinivasan J."/>
            <person name="Dillman A.R."/>
            <person name="Macchietto M.G."/>
            <person name="Heikkinen L."/>
            <person name="Lakso M."/>
            <person name="Fracchia K.M."/>
            <person name="Antoshechkin I."/>
            <person name="Mortazavi A."/>
            <person name="Wong G."/>
            <person name="Sternberg P.W."/>
        </authorList>
    </citation>
    <scope>NUCLEOTIDE SEQUENCE [LARGE SCALE GENOMIC DNA]</scope>
    <source>
        <strain evidence="3">MT8872</strain>
    </source>
</reference>
<dbReference type="Gene3D" id="3.10.100.10">
    <property type="entry name" value="Mannose-Binding Protein A, subunit A"/>
    <property type="match status" value="2"/>
</dbReference>
<feature type="domain" description="C-type lectin" evidence="2">
    <location>
        <begin position="206"/>
        <end position="334"/>
    </location>
</feature>
<evidence type="ECO:0000256" key="1">
    <source>
        <dbReference type="SAM" id="SignalP"/>
    </source>
</evidence>
<keyword evidence="1" id="KW-0732">Signal</keyword>
<dbReference type="PROSITE" id="PS50041">
    <property type="entry name" value="C_TYPE_LECTIN_2"/>
    <property type="match status" value="1"/>
</dbReference>